<comment type="catalytic activity">
    <reaction evidence="1">
        <text>ATP + protein L-histidine = ADP + protein N-phospho-L-histidine.</text>
        <dbReference type="EC" id="2.7.13.3"/>
    </reaction>
</comment>
<dbReference type="OrthoDB" id="3357461at2"/>
<dbReference type="PANTHER" id="PTHR45436">
    <property type="entry name" value="SENSOR HISTIDINE KINASE YKOH"/>
    <property type="match status" value="1"/>
</dbReference>
<keyword evidence="7" id="KW-0812">Transmembrane</keyword>
<feature type="compositionally biased region" description="Low complexity" evidence="6">
    <location>
        <begin position="469"/>
        <end position="483"/>
    </location>
</feature>
<name>A0A5B8J6W7_9ACTN</name>
<keyword evidence="5" id="KW-0418">Kinase</keyword>
<evidence type="ECO:0000256" key="3">
    <source>
        <dbReference type="ARBA" id="ARBA00022553"/>
    </source>
</evidence>
<feature type="compositionally biased region" description="Basic and acidic residues" evidence="6">
    <location>
        <begin position="561"/>
        <end position="581"/>
    </location>
</feature>
<evidence type="ECO:0000256" key="2">
    <source>
        <dbReference type="ARBA" id="ARBA00012438"/>
    </source>
</evidence>
<feature type="region of interest" description="Disordered" evidence="6">
    <location>
        <begin position="418"/>
        <end position="539"/>
    </location>
</feature>
<proteinExistence type="predicted"/>
<feature type="compositionally biased region" description="Pro residues" evidence="6">
    <location>
        <begin position="515"/>
        <end position="527"/>
    </location>
</feature>
<keyword evidence="7" id="KW-1133">Transmembrane helix</keyword>
<evidence type="ECO:0000256" key="7">
    <source>
        <dbReference type="SAM" id="Phobius"/>
    </source>
</evidence>
<feature type="transmembrane region" description="Helical" evidence="7">
    <location>
        <begin position="37"/>
        <end position="59"/>
    </location>
</feature>
<accession>A0A5B8J6W7</accession>
<dbReference type="EMBL" id="CP042266">
    <property type="protein sequence ID" value="QDY77087.1"/>
    <property type="molecule type" value="Genomic_DNA"/>
</dbReference>
<keyword evidence="4" id="KW-0808">Transferase</keyword>
<evidence type="ECO:0000259" key="8">
    <source>
        <dbReference type="Pfam" id="PF02518"/>
    </source>
</evidence>
<dbReference type="SUPFAM" id="SSF55874">
    <property type="entry name" value="ATPase domain of HSP90 chaperone/DNA topoisomerase II/histidine kinase"/>
    <property type="match status" value="1"/>
</dbReference>
<feature type="compositionally biased region" description="Basic and acidic residues" evidence="6">
    <location>
        <begin position="619"/>
        <end position="629"/>
    </location>
</feature>
<dbReference type="InterPro" id="IPR036890">
    <property type="entry name" value="HATPase_C_sf"/>
</dbReference>
<evidence type="ECO:0000313" key="10">
    <source>
        <dbReference type="Proteomes" id="UP000320580"/>
    </source>
</evidence>
<keyword evidence="9" id="KW-0067">ATP-binding</keyword>
<sequence>MVSRKTRAAARSGRGPASSPSPSPFPSSGVPAVRTPLWWPLLTLVAVAAAAVLAARYTPVDRHRIAVGAAAAVCVLLFCWVLLLVRLLRRQRLRYAAALRADEARAAEVAHLASVRVPAIAERRREGRGLDDVPGPLSPAADTGEEFAAALDRIVAALGSDEAVRRERALRDAVQAAFESVARHMHAMATVQQQVLDEVEQCIEDPDLMAGVMKADHAAAQMTRKAQTLLVMCGVWPARRENRPVSLYDCVRGAQSRIVEFARVEVHGGQSLYVVPPAVEGVMHAIAELLENATVFSPSRTQVVVTVREVGSGAVVEIDDAGLGMAPDVLDQAAARIRDELDLANLGAVPKLGLACVGRWTRELGFSVELSSASAYGGTRAVAFLPYRLLTEPLSHFAQGGTGTSAYGYGPGAREAVAAPGAGARTPAGRTAAAYGAPAPEGERTAARPPYPYGSRPPEARSWGGASDGGAPAVAPAGDTRAALPRRRSRRGAAVEAAAQQALGPRTSRAERPLHPAPQPPIPPAPAMPERAAGWSPEDARASVANVLSGTLRGRATVAEAQERARAEAEAWTRARTDDGTYHPPAYEPPYESPYSTPYDTSSDNVYGTPPHGSTPHPPEPDVHHGGRP</sequence>
<feature type="compositionally biased region" description="Low complexity" evidence="6">
    <location>
        <begin position="9"/>
        <end position="18"/>
    </location>
</feature>
<dbReference type="GO" id="GO:0004673">
    <property type="term" value="F:protein histidine kinase activity"/>
    <property type="evidence" value="ECO:0007669"/>
    <property type="project" value="UniProtKB-EC"/>
</dbReference>
<keyword evidence="7" id="KW-0472">Membrane</keyword>
<dbReference type="PANTHER" id="PTHR45436:SF5">
    <property type="entry name" value="SENSOR HISTIDINE KINASE TRCS"/>
    <property type="match status" value="1"/>
</dbReference>
<feature type="compositionally biased region" description="Low complexity" evidence="6">
    <location>
        <begin position="418"/>
        <end position="440"/>
    </location>
</feature>
<dbReference type="GO" id="GO:0000160">
    <property type="term" value="P:phosphorelay signal transduction system"/>
    <property type="evidence" value="ECO:0007669"/>
    <property type="project" value="TreeGrafter"/>
</dbReference>
<protein>
    <recommendedName>
        <fullName evidence="2">histidine kinase</fullName>
        <ecNumber evidence="2">2.7.13.3</ecNumber>
    </recommendedName>
</protein>
<dbReference type="EC" id="2.7.13.3" evidence="2"/>
<evidence type="ECO:0000313" key="9">
    <source>
        <dbReference type="EMBL" id="QDY77087.1"/>
    </source>
</evidence>
<gene>
    <name evidence="9" type="ORF">FQU76_11820</name>
</gene>
<evidence type="ECO:0000256" key="6">
    <source>
        <dbReference type="SAM" id="MobiDB-lite"/>
    </source>
</evidence>
<keyword evidence="3" id="KW-0597">Phosphoprotein</keyword>
<keyword evidence="10" id="KW-1185">Reference proteome</keyword>
<organism evidence="9 10">
    <name type="scientific">Streptomyces qinzhouensis</name>
    <dbReference type="NCBI Taxonomy" id="2599401"/>
    <lineage>
        <taxon>Bacteria</taxon>
        <taxon>Bacillati</taxon>
        <taxon>Actinomycetota</taxon>
        <taxon>Actinomycetes</taxon>
        <taxon>Kitasatosporales</taxon>
        <taxon>Streptomycetaceae</taxon>
        <taxon>Streptomyces</taxon>
    </lineage>
</organism>
<feature type="transmembrane region" description="Helical" evidence="7">
    <location>
        <begin position="65"/>
        <end position="85"/>
    </location>
</feature>
<feature type="compositionally biased region" description="Low complexity" evidence="6">
    <location>
        <begin position="593"/>
        <end position="615"/>
    </location>
</feature>
<dbReference type="InterPro" id="IPR003594">
    <property type="entry name" value="HATPase_dom"/>
</dbReference>
<dbReference type="KEGG" id="sqz:FQU76_11820"/>
<dbReference type="Gene3D" id="3.30.565.10">
    <property type="entry name" value="Histidine kinase-like ATPase, C-terminal domain"/>
    <property type="match status" value="1"/>
</dbReference>
<feature type="domain" description="Histidine kinase/HSP90-like ATPase" evidence="8">
    <location>
        <begin position="281"/>
        <end position="387"/>
    </location>
</feature>
<feature type="region of interest" description="Disordered" evidence="6">
    <location>
        <begin position="559"/>
        <end position="629"/>
    </location>
</feature>
<dbReference type="Proteomes" id="UP000320580">
    <property type="component" value="Chromosome"/>
</dbReference>
<feature type="region of interest" description="Disordered" evidence="6">
    <location>
        <begin position="1"/>
        <end position="30"/>
    </location>
</feature>
<reference evidence="9 10" key="1">
    <citation type="submission" date="2019-07" db="EMBL/GenBank/DDBJ databases">
        <authorList>
            <person name="Zhu P."/>
        </authorList>
    </citation>
    <scope>NUCLEOTIDE SEQUENCE [LARGE SCALE GENOMIC DNA]</scope>
    <source>
        <strain evidence="9 10">SSL-25</strain>
    </source>
</reference>
<evidence type="ECO:0000256" key="5">
    <source>
        <dbReference type="ARBA" id="ARBA00022777"/>
    </source>
</evidence>
<feature type="compositionally biased region" description="Low complexity" evidence="6">
    <location>
        <begin position="492"/>
        <end position="502"/>
    </location>
</feature>
<keyword evidence="9" id="KW-0547">Nucleotide-binding</keyword>
<dbReference type="AlphaFoldDB" id="A0A5B8J6W7"/>
<dbReference type="GO" id="GO:0005886">
    <property type="term" value="C:plasma membrane"/>
    <property type="evidence" value="ECO:0007669"/>
    <property type="project" value="TreeGrafter"/>
</dbReference>
<dbReference type="GO" id="GO:0005524">
    <property type="term" value="F:ATP binding"/>
    <property type="evidence" value="ECO:0007669"/>
    <property type="project" value="UniProtKB-KW"/>
</dbReference>
<evidence type="ECO:0000256" key="4">
    <source>
        <dbReference type="ARBA" id="ARBA00022679"/>
    </source>
</evidence>
<dbReference type="InterPro" id="IPR050428">
    <property type="entry name" value="TCS_sensor_his_kinase"/>
</dbReference>
<evidence type="ECO:0000256" key="1">
    <source>
        <dbReference type="ARBA" id="ARBA00000085"/>
    </source>
</evidence>
<dbReference type="Pfam" id="PF02518">
    <property type="entry name" value="HATPase_c"/>
    <property type="match status" value="1"/>
</dbReference>